<proteinExistence type="predicted"/>
<dbReference type="EMBL" id="VBWP01000003">
    <property type="protein sequence ID" value="TLG75376.1"/>
    <property type="molecule type" value="Genomic_DNA"/>
</dbReference>
<protein>
    <submittedName>
        <fullName evidence="3">DUF4097 domain-containing protein</fullName>
    </submittedName>
</protein>
<keyword evidence="1" id="KW-1133">Transmembrane helix</keyword>
<evidence type="ECO:0000259" key="2">
    <source>
        <dbReference type="Pfam" id="PF13349"/>
    </source>
</evidence>
<gene>
    <name evidence="3" type="ORF">FEZ08_04825</name>
</gene>
<evidence type="ECO:0000313" key="3">
    <source>
        <dbReference type="EMBL" id="TLG75376.1"/>
    </source>
</evidence>
<dbReference type="InterPro" id="IPR025164">
    <property type="entry name" value="Toastrack_DUF4097"/>
</dbReference>
<accession>A0A5R8QEH9</accession>
<dbReference type="Proteomes" id="UP000306912">
    <property type="component" value="Unassembled WGS sequence"/>
</dbReference>
<dbReference type="InParanoid" id="A0A5R8QEH9"/>
<evidence type="ECO:0000313" key="4">
    <source>
        <dbReference type="Proteomes" id="UP000306912"/>
    </source>
</evidence>
<keyword evidence="4" id="KW-1185">Reference proteome</keyword>
<keyword evidence="1" id="KW-0472">Membrane</keyword>
<comment type="caution">
    <text evidence="3">The sequence shown here is derived from an EMBL/GenBank/DDBJ whole genome shotgun (WGS) entry which is preliminary data.</text>
</comment>
<dbReference type="RefSeq" id="WP_138190583.1">
    <property type="nucleotide sequence ID" value="NZ_VBWP01000003.1"/>
</dbReference>
<keyword evidence="1" id="KW-0812">Transmembrane</keyword>
<organism evidence="3 4">
    <name type="scientific">Culicoidibacter larvae</name>
    <dbReference type="NCBI Taxonomy" id="2579976"/>
    <lineage>
        <taxon>Bacteria</taxon>
        <taxon>Bacillati</taxon>
        <taxon>Bacillota</taxon>
        <taxon>Culicoidibacteria</taxon>
        <taxon>Culicoidibacterales</taxon>
        <taxon>Culicoidibacteraceae</taxon>
        <taxon>Culicoidibacter</taxon>
    </lineage>
</organism>
<dbReference type="Pfam" id="PF13349">
    <property type="entry name" value="DUF4097"/>
    <property type="match status" value="1"/>
</dbReference>
<feature type="domain" description="DUF4097" evidence="2">
    <location>
        <begin position="56"/>
        <end position="231"/>
    </location>
</feature>
<reference evidence="3 4" key="1">
    <citation type="submission" date="2019-05" db="EMBL/GenBank/DDBJ databases">
        <title>Culicoidintestinum kansasii gen. nov., sp. nov. from the gastrointestinal tract of the biting midge, Culicoides sonorensis.</title>
        <authorList>
            <person name="Neupane S."/>
            <person name="Ghosh A."/>
            <person name="Gunther S."/>
            <person name="Martin K."/>
            <person name="Zurek L."/>
        </authorList>
    </citation>
    <scope>NUCLEOTIDE SEQUENCE [LARGE SCALE GENOMIC DNA]</scope>
    <source>
        <strain evidence="3 4">CS-1</strain>
    </source>
</reference>
<sequence length="267" mass="28440">MQQKRLNRILGITLAITLPVTIILFIVCTAMALSGSGINPSSIRTIDDNFANVETLEVSKLVDNVEIIAADVKDVHVQYDGYSDITTKYNEATKTLELKSDPTIGMGIINGGFKFNFFKWNHAGTLTITVPKTLTYFSSSDIVGNMTISGLSLENLKLESGVGNTTMENITVDNNASITGGVGNIDIIGLTAETLKIRGGIGNQSFENITVSGTSTIDAGIGNIYITDSKLNILTGSLGIGNLDLNGTTIEQNKLKSGIGNIDWADE</sequence>
<name>A0A5R8QEH9_9FIRM</name>
<evidence type="ECO:0000256" key="1">
    <source>
        <dbReference type="SAM" id="Phobius"/>
    </source>
</evidence>
<dbReference type="AlphaFoldDB" id="A0A5R8QEH9"/>
<feature type="transmembrane region" description="Helical" evidence="1">
    <location>
        <begin position="12"/>
        <end position="33"/>
    </location>
</feature>